<reference evidence="2" key="2">
    <citation type="journal article" date="2013" name="Mar. Genomics">
        <title>Expression of sulfatases in Rhodopirellula baltica and the diversity of sulfatases in the genus Rhodopirellula.</title>
        <authorList>
            <person name="Wegner C.E."/>
            <person name="Richter-Heitmann T."/>
            <person name="Klindworth A."/>
            <person name="Klockow C."/>
            <person name="Richter M."/>
            <person name="Achstetter T."/>
            <person name="Glockner F.O."/>
            <person name="Harder J."/>
        </authorList>
    </citation>
    <scope>NUCLEOTIDE SEQUENCE [LARGE SCALE GENOMIC DNA]</scope>
    <source>
        <strain evidence="2">6C</strain>
    </source>
</reference>
<dbReference type="PATRIC" id="fig|1263867.3.peg.3021"/>
<dbReference type="Pfam" id="PF18306">
    <property type="entry name" value="LDcluster4"/>
    <property type="match status" value="1"/>
</dbReference>
<dbReference type="InterPro" id="IPR052341">
    <property type="entry name" value="LOG_family_nucleotidases"/>
</dbReference>
<dbReference type="PANTHER" id="PTHR43393:SF3">
    <property type="entry name" value="LYSINE DECARBOXYLASE-LIKE PROTEIN"/>
    <property type="match status" value="1"/>
</dbReference>
<dbReference type="Proteomes" id="UP000011529">
    <property type="component" value="Unassembled WGS sequence"/>
</dbReference>
<dbReference type="InterPro" id="IPR011017">
    <property type="entry name" value="TRASH_dom"/>
</dbReference>
<dbReference type="EMBL" id="ANMO01000120">
    <property type="protein sequence ID" value="EMB16461.1"/>
    <property type="molecule type" value="Genomic_DNA"/>
</dbReference>
<sequence>MQLKIGVMGGAGNDVPDNFLRLAALLGERIAEADCILVTGACPGLPLAAARGASERGGMVIGISPALSLDEHAYHYGSPTLAHDVLIFTGSGLMGREVVNIRSSDIVIIVGGSSGTLGELAIAYDEGKLIGVLTGTGGISDMVKTILETCQKATGARVLYSDDPQQLVTDLLEVYRTEHFRHPSVFCRGNEHEPMLSGAEGKRDAVCGMTVPPGQAAARRKREEVEYVFCSLRCAEKFDERPRRYLESTTE</sequence>
<dbReference type="SUPFAM" id="SSF102405">
    <property type="entry name" value="MCP/YpsA-like"/>
    <property type="match status" value="1"/>
</dbReference>
<accession>M2A6L0</accession>
<proteinExistence type="predicted"/>
<evidence type="ECO:0000313" key="2">
    <source>
        <dbReference type="EMBL" id="EMB16461.1"/>
    </source>
</evidence>
<reference evidence="2" key="1">
    <citation type="submission" date="2012-11" db="EMBL/GenBank/DDBJ databases">
        <title>Permanent draft genomes of Rhodopirellula europaea strain SH398 and 6C.</title>
        <authorList>
            <person name="Richter M."/>
            <person name="Richter-Heitmann T."/>
            <person name="Frank C."/>
            <person name="Harder J."/>
            <person name="Glockner F.O."/>
        </authorList>
    </citation>
    <scope>NUCLEOTIDE SEQUENCE</scope>
    <source>
        <strain evidence="2">6C</strain>
    </source>
</reference>
<gene>
    <name evidence="2" type="ORF">RE6C_02826</name>
</gene>
<keyword evidence="3" id="KW-1185">Reference proteome</keyword>
<evidence type="ECO:0000259" key="1">
    <source>
        <dbReference type="SMART" id="SM00746"/>
    </source>
</evidence>
<dbReference type="PANTHER" id="PTHR43393">
    <property type="entry name" value="CYTOKININ RIBOSIDE 5'-MONOPHOSPHATE PHOSPHORIBOHYDROLASE"/>
    <property type="match status" value="1"/>
</dbReference>
<evidence type="ECO:0000313" key="3">
    <source>
        <dbReference type="Proteomes" id="UP000011529"/>
    </source>
</evidence>
<comment type="caution">
    <text evidence="2">The sequence shown here is derived from an EMBL/GenBank/DDBJ whole genome shotgun (WGS) entry which is preliminary data.</text>
</comment>
<dbReference type="SMART" id="SM00746">
    <property type="entry name" value="TRASH"/>
    <property type="match status" value="1"/>
</dbReference>
<dbReference type="AlphaFoldDB" id="M2A6L0"/>
<dbReference type="RefSeq" id="WP_008657301.1">
    <property type="nucleotide sequence ID" value="NZ_ANMO01000120.1"/>
</dbReference>
<dbReference type="GO" id="GO:0005829">
    <property type="term" value="C:cytosol"/>
    <property type="evidence" value="ECO:0007669"/>
    <property type="project" value="TreeGrafter"/>
</dbReference>
<protein>
    <submittedName>
        <fullName evidence="2">Protein containing YHS domain protein</fullName>
    </submittedName>
</protein>
<name>M2A6L0_9BACT</name>
<dbReference type="InterPro" id="IPR041164">
    <property type="entry name" value="LDcluster4"/>
</dbReference>
<organism evidence="2 3">
    <name type="scientific">Rhodopirellula europaea 6C</name>
    <dbReference type="NCBI Taxonomy" id="1263867"/>
    <lineage>
        <taxon>Bacteria</taxon>
        <taxon>Pseudomonadati</taxon>
        <taxon>Planctomycetota</taxon>
        <taxon>Planctomycetia</taxon>
        <taxon>Pirellulales</taxon>
        <taxon>Pirellulaceae</taxon>
        <taxon>Rhodopirellula</taxon>
    </lineage>
</organism>
<dbReference type="Gene3D" id="3.40.50.450">
    <property type="match status" value="1"/>
</dbReference>
<feature type="domain" description="TRASH" evidence="1">
    <location>
        <begin position="204"/>
        <end position="242"/>
    </location>
</feature>